<protein>
    <submittedName>
        <fullName evidence="4">LppX_LprAFG lipoprotein</fullName>
    </submittedName>
</protein>
<gene>
    <name evidence="4" type="ORF">KDL01_20840</name>
</gene>
<keyword evidence="3" id="KW-1003">Cell membrane</keyword>
<dbReference type="Gene3D" id="2.50.20.20">
    <property type="match status" value="1"/>
</dbReference>
<dbReference type="InterPro" id="IPR029046">
    <property type="entry name" value="LolA/LolB/LppX"/>
</dbReference>
<sequence length="295" mass="29705">MGSQYRRIGLGAGIAALAVMTVAGCSGSGGGSKTGSLPGTVTGGSGQGSAISLVADAISQADKAGTVKMTGTMETTGTNATSGTLTAQEEYSPKLAMSMSMDMGGQTISEVLIGTTVYMQYSGLTSMTGGKPWASIDLSKAGGATGSLSSMLDSAKSYNPTTQLSALLASGTVTQVGTATVDGQQTTHYHGTLSAAQVLALGSSQGHLTADQISTLQSEFKTAGLKGETVDLWTASDNLPVEIKVTEQMDAAGVTGMTMDMHMSDWGAPVNIGAPPANEVYDMTSQLDTALGSEN</sequence>
<keyword evidence="4" id="KW-0449">Lipoprotein</keyword>
<keyword evidence="5" id="KW-1185">Reference proteome</keyword>
<dbReference type="Proteomes" id="UP000675781">
    <property type="component" value="Unassembled WGS sequence"/>
</dbReference>
<dbReference type="SUPFAM" id="SSF89392">
    <property type="entry name" value="Prokaryotic lipoproteins and lipoprotein localization factors"/>
    <property type="match status" value="1"/>
</dbReference>
<name>A0A941IUM0_9ACTN</name>
<dbReference type="Pfam" id="PF07161">
    <property type="entry name" value="LppX_LprAFG"/>
    <property type="match status" value="1"/>
</dbReference>
<dbReference type="AlphaFoldDB" id="A0A941IUM0"/>
<evidence type="ECO:0000256" key="1">
    <source>
        <dbReference type="ARBA" id="ARBA00004196"/>
    </source>
</evidence>
<keyword evidence="3" id="KW-0472">Membrane</keyword>
<proteinExistence type="inferred from homology"/>
<dbReference type="EMBL" id="JAGSOG010000107">
    <property type="protein sequence ID" value="MBR7835736.1"/>
    <property type="molecule type" value="Genomic_DNA"/>
</dbReference>
<organism evidence="4 5">
    <name type="scientific">Actinospica durhamensis</name>
    <dbReference type="NCBI Taxonomy" id="1508375"/>
    <lineage>
        <taxon>Bacteria</taxon>
        <taxon>Bacillati</taxon>
        <taxon>Actinomycetota</taxon>
        <taxon>Actinomycetes</taxon>
        <taxon>Catenulisporales</taxon>
        <taxon>Actinospicaceae</taxon>
        <taxon>Actinospica</taxon>
    </lineage>
</organism>
<comment type="subcellular location">
    <subcellularLocation>
        <location evidence="1">Cell envelope</location>
    </subcellularLocation>
</comment>
<dbReference type="InterPro" id="IPR009830">
    <property type="entry name" value="LppX/LprAFG"/>
</dbReference>
<comment type="similarity">
    <text evidence="2">Belongs to the LppX/LprAFG lipoprotein family.</text>
</comment>
<evidence type="ECO:0000313" key="5">
    <source>
        <dbReference type="Proteomes" id="UP000675781"/>
    </source>
</evidence>
<dbReference type="RefSeq" id="WP_212530227.1">
    <property type="nucleotide sequence ID" value="NZ_JAGSOG010000107.1"/>
</dbReference>
<comment type="caution">
    <text evidence="4">The sequence shown here is derived from an EMBL/GenBank/DDBJ whole genome shotgun (WGS) entry which is preliminary data.</text>
</comment>
<evidence type="ECO:0000313" key="4">
    <source>
        <dbReference type="EMBL" id="MBR7835736.1"/>
    </source>
</evidence>
<accession>A0A941IUM0</accession>
<reference evidence="4" key="1">
    <citation type="submission" date="2021-04" db="EMBL/GenBank/DDBJ databases">
        <title>Genome based classification of Actinospica acidithermotolerans sp. nov., an actinobacterium isolated from an Indonesian hot spring.</title>
        <authorList>
            <person name="Kusuma A.B."/>
            <person name="Putra K.E."/>
            <person name="Nafisah S."/>
            <person name="Loh J."/>
            <person name="Nouioui I."/>
            <person name="Goodfellow M."/>
        </authorList>
    </citation>
    <scope>NUCLEOTIDE SEQUENCE</scope>
    <source>
        <strain evidence="4">CSCA 57</strain>
    </source>
</reference>
<dbReference type="PROSITE" id="PS51257">
    <property type="entry name" value="PROKAR_LIPOPROTEIN"/>
    <property type="match status" value="1"/>
</dbReference>
<evidence type="ECO:0000256" key="2">
    <source>
        <dbReference type="ARBA" id="ARBA00009194"/>
    </source>
</evidence>
<dbReference type="GO" id="GO:0030313">
    <property type="term" value="C:cell envelope"/>
    <property type="evidence" value="ECO:0007669"/>
    <property type="project" value="UniProtKB-SubCell"/>
</dbReference>
<evidence type="ECO:0000256" key="3">
    <source>
        <dbReference type="ARBA" id="ARBA00022475"/>
    </source>
</evidence>